<dbReference type="InterPro" id="IPR051266">
    <property type="entry name" value="CLCR"/>
</dbReference>
<dbReference type="PROSITE" id="PS50234">
    <property type="entry name" value="VWFA"/>
    <property type="match status" value="1"/>
</dbReference>
<dbReference type="Proteomes" id="UP000251960">
    <property type="component" value="Chromosome 5"/>
</dbReference>
<dbReference type="PROSITE" id="PS50089">
    <property type="entry name" value="ZF_RING_2"/>
    <property type="match status" value="1"/>
</dbReference>
<dbReference type="Gene3D" id="3.30.40.10">
    <property type="entry name" value="Zinc/RING finger domain, C3HC4 (zinc finger)"/>
    <property type="match status" value="1"/>
</dbReference>
<feature type="domain" description="RING-type" evidence="3">
    <location>
        <begin position="103"/>
        <end position="147"/>
    </location>
</feature>
<dbReference type="AlphaFoldDB" id="A0A3L6EU69"/>
<evidence type="ECO:0000256" key="2">
    <source>
        <dbReference type="SAM" id="MobiDB-lite"/>
    </source>
</evidence>
<evidence type="ECO:0000259" key="4">
    <source>
        <dbReference type="PROSITE" id="PS50234"/>
    </source>
</evidence>
<dbReference type="Pfam" id="PF14624">
    <property type="entry name" value="Vwaint"/>
    <property type="match status" value="1"/>
</dbReference>
<dbReference type="InterPro" id="IPR013083">
    <property type="entry name" value="Znf_RING/FYVE/PHD"/>
</dbReference>
<dbReference type="SUPFAM" id="SSF53300">
    <property type="entry name" value="vWA-like"/>
    <property type="match status" value="1"/>
</dbReference>
<feature type="region of interest" description="Disordered" evidence="2">
    <location>
        <begin position="31"/>
        <end position="64"/>
    </location>
</feature>
<dbReference type="CDD" id="cd23114">
    <property type="entry name" value="RING-H2_WAVH2"/>
    <property type="match status" value="1"/>
</dbReference>
<dbReference type="InterPro" id="IPR002035">
    <property type="entry name" value="VWF_A"/>
</dbReference>
<organism evidence="5 6">
    <name type="scientific">Zea mays</name>
    <name type="common">Maize</name>
    <dbReference type="NCBI Taxonomy" id="4577"/>
    <lineage>
        <taxon>Eukaryota</taxon>
        <taxon>Viridiplantae</taxon>
        <taxon>Streptophyta</taxon>
        <taxon>Embryophyta</taxon>
        <taxon>Tracheophyta</taxon>
        <taxon>Spermatophyta</taxon>
        <taxon>Magnoliopsida</taxon>
        <taxon>Liliopsida</taxon>
        <taxon>Poales</taxon>
        <taxon>Poaceae</taxon>
        <taxon>PACMAD clade</taxon>
        <taxon>Panicoideae</taxon>
        <taxon>Andropogonodae</taxon>
        <taxon>Andropogoneae</taxon>
        <taxon>Tripsacinae</taxon>
        <taxon>Zea</taxon>
    </lineage>
</organism>
<keyword evidence="1" id="KW-0862">Zinc</keyword>
<dbReference type="Gene3D" id="3.40.50.410">
    <property type="entry name" value="von Willebrand factor, type A domain"/>
    <property type="match status" value="1"/>
</dbReference>
<dbReference type="PANTHER" id="PTHR10579:SF114">
    <property type="entry name" value="ZINC FINGER (C3HC4-TYPE RING FINGER) FAMILY PROTEIN"/>
    <property type="match status" value="1"/>
</dbReference>
<feature type="domain" description="VWFA" evidence="4">
    <location>
        <begin position="243"/>
        <end position="331"/>
    </location>
</feature>
<dbReference type="GO" id="GO:0008270">
    <property type="term" value="F:zinc ion binding"/>
    <property type="evidence" value="ECO:0007669"/>
    <property type="project" value="UniProtKB-KW"/>
</dbReference>
<sequence length="628" mass="68501">MAPAWERARRALATRFCMRFAARRVVVEDAPRGMDDIEADEEEEQQQHQEEPAEDEREMSLAAESEDLASSWSGSRSSEVSQAPVFVFLTFLVIDRIDLEFTCAICLSGMRSGRGQALFTAECSHKFHFNCISSNVQHGNKICPICRAVWKELPFQGHVATSAAAHAVWPQMSMQSVSPLDELPVFGYQDTAVMNDDEEIHLQQPTETAAAVQESVAHEEFAIVIHLKAPHVPSWVGTRAPLDLVTVLDVSGSMSGPKLALVKRAMRFVIENLDPSDRLSVVAFSSAAWRLFPLRRMTASGQQQSLQAVNSLVADGGTNIADGLRKATRVVQDRHARNPDAFAQCIGGLLSVVAQETTLSVECADQGVLLTSIKSGSYASGADGDGRGGFVDVGRLYADEERDFLVTVRVPPSRGSIALVRPSCTYRDAVTTEMVRVGGDPVTLLRAASPVSAAMSLQVEREWHRVHATEDMAAAQAAAEEHDYARAASILEARRRLLESCASLSSDQQTQALVAELREMQERVLNPRLYQGFGRAYILSGLSSHSWQRATARGDSTELTGLVHTYQTPSMVNMLNRSQALQPEVAEALTRSPTIAPLRSPAPASGSRGTRRGPRSFRPAKSFTGRSS</sequence>
<dbReference type="SMART" id="SM00327">
    <property type="entry name" value="VWA"/>
    <property type="match status" value="1"/>
</dbReference>
<name>A0A3L6EU69_MAIZE</name>
<gene>
    <name evidence="5" type="primary">sll0103_9</name>
    <name evidence="5" type="ORF">Zm00014a_004253</name>
</gene>
<evidence type="ECO:0000313" key="6">
    <source>
        <dbReference type="Proteomes" id="UP000251960"/>
    </source>
</evidence>
<reference evidence="5 6" key="1">
    <citation type="journal article" date="2018" name="Nat. Genet.">
        <title>Extensive intraspecific gene order and gene structural variations between Mo17 and other maize genomes.</title>
        <authorList>
            <person name="Sun S."/>
            <person name="Zhou Y."/>
            <person name="Chen J."/>
            <person name="Shi J."/>
            <person name="Zhao H."/>
            <person name="Zhao H."/>
            <person name="Song W."/>
            <person name="Zhang M."/>
            <person name="Cui Y."/>
            <person name="Dong X."/>
            <person name="Liu H."/>
            <person name="Ma X."/>
            <person name="Jiao Y."/>
            <person name="Wang B."/>
            <person name="Wei X."/>
            <person name="Stein J.C."/>
            <person name="Glaubitz J.C."/>
            <person name="Lu F."/>
            <person name="Yu G."/>
            <person name="Liang C."/>
            <person name="Fengler K."/>
            <person name="Li B."/>
            <person name="Rafalski A."/>
            <person name="Schnable P.S."/>
            <person name="Ware D.H."/>
            <person name="Buckler E.S."/>
            <person name="Lai J."/>
        </authorList>
    </citation>
    <scope>NUCLEOTIDE SEQUENCE [LARGE SCALE GENOMIC DNA]</scope>
    <source>
        <strain evidence="6">cv. Missouri 17</strain>
        <tissue evidence="5">Seedling</tissue>
    </source>
</reference>
<accession>A0A3L6EU69</accession>
<keyword evidence="1" id="KW-0479">Metal-binding</keyword>
<dbReference type="InterPro" id="IPR036465">
    <property type="entry name" value="vWFA_dom_sf"/>
</dbReference>
<evidence type="ECO:0000256" key="1">
    <source>
        <dbReference type="PROSITE-ProRule" id="PRU00175"/>
    </source>
</evidence>
<dbReference type="PANTHER" id="PTHR10579">
    <property type="entry name" value="CALCIUM-ACTIVATED CHLORIDE CHANNEL REGULATOR"/>
    <property type="match status" value="1"/>
</dbReference>
<comment type="caution">
    <text evidence="5">The sequence shown here is derived from an EMBL/GenBank/DDBJ whole genome shotgun (WGS) entry which is preliminary data.</text>
</comment>
<dbReference type="Pfam" id="PF13519">
    <property type="entry name" value="VWA_2"/>
    <property type="match status" value="1"/>
</dbReference>
<evidence type="ECO:0000313" key="5">
    <source>
        <dbReference type="EMBL" id="PWZ24365.1"/>
    </source>
</evidence>
<dbReference type="InterPro" id="IPR001841">
    <property type="entry name" value="Znf_RING"/>
</dbReference>
<dbReference type="SUPFAM" id="SSF57850">
    <property type="entry name" value="RING/U-box"/>
    <property type="match status" value="1"/>
</dbReference>
<keyword evidence="1" id="KW-0863">Zinc-finger</keyword>
<dbReference type="EMBL" id="NCVQ01000006">
    <property type="protein sequence ID" value="PWZ24365.1"/>
    <property type="molecule type" value="Genomic_DNA"/>
</dbReference>
<dbReference type="InterPro" id="IPR032838">
    <property type="entry name" value="Vwaint_dom"/>
</dbReference>
<dbReference type="ExpressionAtlas" id="A0A3L6EU69">
    <property type="expression patterns" value="baseline and differential"/>
</dbReference>
<dbReference type="SMART" id="SM00184">
    <property type="entry name" value="RING"/>
    <property type="match status" value="1"/>
</dbReference>
<dbReference type="Pfam" id="PF17123">
    <property type="entry name" value="zf-RING_11"/>
    <property type="match status" value="1"/>
</dbReference>
<proteinExistence type="predicted"/>
<feature type="region of interest" description="Disordered" evidence="2">
    <location>
        <begin position="591"/>
        <end position="628"/>
    </location>
</feature>
<protein>
    <submittedName>
        <fullName evidence="5">Uncharacterized protein sll0103</fullName>
    </submittedName>
</protein>
<evidence type="ECO:0000259" key="3">
    <source>
        <dbReference type="PROSITE" id="PS50089"/>
    </source>
</evidence>